<keyword evidence="5" id="KW-1185">Reference proteome</keyword>
<dbReference type="eggNOG" id="COG1309">
    <property type="taxonomic scope" value="Bacteria"/>
</dbReference>
<dbReference type="PATRIC" id="fig|269796.9.peg.2970"/>
<dbReference type="STRING" id="269796.Rru_A2863"/>
<accession>Q2RQD5</accession>
<name>Q2RQD5_RHORT</name>
<evidence type="ECO:0000313" key="5">
    <source>
        <dbReference type="Proteomes" id="UP000001929"/>
    </source>
</evidence>
<dbReference type="Proteomes" id="UP000001929">
    <property type="component" value="Chromosome"/>
</dbReference>
<evidence type="ECO:0000313" key="4">
    <source>
        <dbReference type="EMBL" id="ABC23660.1"/>
    </source>
</evidence>
<reference evidence="4 5" key="1">
    <citation type="journal article" date="2011" name="Stand. Genomic Sci.">
        <title>Complete genome sequence of Rhodospirillum rubrum type strain (S1).</title>
        <authorList>
            <person name="Munk A.C."/>
            <person name="Copeland A."/>
            <person name="Lucas S."/>
            <person name="Lapidus A."/>
            <person name="Del Rio T.G."/>
            <person name="Barry K."/>
            <person name="Detter J.C."/>
            <person name="Hammon N."/>
            <person name="Israni S."/>
            <person name="Pitluck S."/>
            <person name="Brettin T."/>
            <person name="Bruce D."/>
            <person name="Han C."/>
            <person name="Tapia R."/>
            <person name="Gilna P."/>
            <person name="Schmutz J."/>
            <person name="Larimer F."/>
            <person name="Land M."/>
            <person name="Kyrpides N.C."/>
            <person name="Mavromatis K."/>
            <person name="Richardson P."/>
            <person name="Rohde M."/>
            <person name="Goker M."/>
            <person name="Klenk H.P."/>
            <person name="Zhang Y."/>
            <person name="Roberts G.P."/>
            <person name="Reslewic S."/>
            <person name="Schwartz D.C."/>
        </authorList>
    </citation>
    <scope>NUCLEOTIDE SEQUENCE [LARGE SCALE GENOMIC DNA]</scope>
    <source>
        <strain evidence="5">ATCC 11170 / ATH 1.1.1 / DSM 467 / LMG 4362 / NCIMB 8255 / S1</strain>
    </source>
</reference>
<dbReference type="InterPro" id="IPR001647">
    <property type="entry name" value="HTH_TetR"/>
</dbReference>
<dbReference type="GO" id="GO:0003700">
    <property type="term" value="F:DNA-binding transcription factor activity"/>
    <property type="evidence" value="ECO:0007669"/>
    <property type="project" value="TreeGrafter"/>
</dbReference>
<keyword evidence="1 2" id="KW-0238">DNA-binding</keyword>
<dbReference type="EnsemblBacteria" id="ABC23660">
    <property type="protein sequence ID" value="ABC23660"/>
    <property type="gene ID" value="Rru_A2863"/>
</dbReference>
<dbReference type="Gene3D" id="1.10.357.10">
    <property type="entry name" value="Tetracycline Repressor, domain 2"/>
    <property type="match status" value="1"/>
</dbReference>
<dbReference type="InterPro" id="IPR009057">
    <property type="entry name" value="Homeodomain-like_sf"/>
</dbReference>
<protein>
    <submittedName>
        <fullName evidence="4">Transcriptional regulator, TetR family</fullName>
    </submittedName>
</protein>
<dbReference type="PROSITE" id="PS50977">
    <property type="entry name" value="HTH_TETR_2"/>
    <property type="match status" value="1"/>
</dbReference>
<dbReference type="PRINTS" id="PR00455">
    <property type="entry name" value="HTHTETR"/>
</dbReference>
<dbReference type="InterPro" id="IPR023772">
    <property type="entry name" value="DNA-bd_HTH_TetR-type_CS"/>
</dbReference>
<dbReference type="PhylomeDB" id="Q2RQD5"/>
<dbReference type="HOGENOM" id="CLU_069356_16_1_5"/>
<dbReference type="KEGG" id="rru:Rru_A2863"/>
<proteinExistence type="predicted"/>
<evidence type="ECO:0000256" key="2">
    <source>
        <dbReference type="PROSITE-ProRule" id="PRU00335"/>
    </source>
</evidence>
<dbReference type="InterPro" id="IPR050109">
    <property type="entry name" value="HTH-type_TetR-like_transc_reg"/>
</dbReference>
<gene>
    <name evidence="4" type="ordered locus">Rru_A2863</name>
</gene>
<feature type="domain" description="HTH tetR-type" evidence="3">
    <location>
        <begin position="1"/>
        <end position="61"/>
    </location>
</feature>
<dbReference type="EMBL" id="CP000230">
    <property type="protein sequence ID" value="ABC23660.1"/>
    <property type="molecule type" value="Genomic_DNA"/>
</dbReference>
<dbReference type="PANTHER" id="PTHR30055:SF235">
    <property type="entry name" value="TRANSCRIPTIONAL REGULATORY PROTEIN"/>
    <property type="match status" value="1"/>
</dbReference>
<feature type="DNA-binding region" description="H-T-H motif" evidence="2">
    <location>
        <begin position="24"/>
        <end position="43"/>
    </location>
</feature>
<dbReference type="GO" id="GO:0000976">
    <property type="term" value="F:transcription cis-regulatory region binding"/>
    <property type="evidence" value="ECO:0007669"/>
    <property type="project" value="TreeGrafter"/>
</dbReference>
<dbReference type="SUPFAM" id="SSF46689">
    <property type="entry name" value="Homeodomain-like"/>
    <property type="match status" value="1"/>
</dbReference>
<dbReference type="PROSITE" id="PS01081">
    <property type="entry name" value="HTH_TETR_1"/>
    <property type="match status" value="1"/>
</dbReference>
<sequence>METKDRILEAAAIEFAERGFHGATIALIIHRAGVNQAAVNYHFGGKAKLYAAVIRRAMGRLLDLRGDPLTSWRQTADPLEALVRGMLSENLIASEERDRIHRLFVWEGLRASGVAEVAPVVMMDRHFRSVAAVLAGEIGCGESDDEAMTDAIWVIGQCHAFGRDRALRSHLPAVPPEAEAAYCDALVSRLLPRIRAGLALTRADRAAGRKVPGAAA</sequence>
<dbReference type="RefSeq" id="WP_011390490.1">
    <property type="nucleotide sequence ID" value="NC_007643.1"/>
</dbReference>
<organism evidence="4 5">
    <name type="scientific">Rhodospirillum rubrum (strain ATCC 11170 / ATH 1.1.1 / DSM 467 / LMG 4362 / NCIMB 8255 / S1)</name>
    <dbReference type="NCBI Taxonomy" id="269796"/>
    <lineage>
        <taxon>Bacteria</taxon>
        <taxon>Pseudomonadati</taxon>
        <taxon>Pseudomonadota</taxon>
        <taxon>Alphaproteobacteria</taxon>
        <taxon>Rhodospirillales</taxon>
        <taxon>Rhodospirillaceae</taxon>
        <taxon>Rhodospirillum</taxon>
    </lineage>
</organism>
<dbReference type="AlphaFoldDB" id="Q2RQD5"/>
<dbReference type="PANTHER" id="PTHR30055">
    <property type="entry name" value="HTH-TYPE TRANSCRIPTIONAL REGULATOR RUTR"/>
    <property type="match status" value="1"/>
</dbReference>
<dbReference type="Pfam" id="PF00440">
    <property type="entry name" value="TetR_N"/>
    <property type="match status" value="1"/>
</dbReference>
<evidence type="ECO:0000256" key="1">
    <source>
        <dbReference type="ARBA" id="ARBA00023125"/>
    </source>
</evidence>
<evidence type="ECO:0000259" key="3">
    <source>
        <dbReference type="PROSITE" id="PS50977"/>
    </source>
</evidence>